<dbReference type="PANTHER" id="PTHR23519:SF2">
    <property type="entry name" value="AUTOPHAGY-RELATED PROTEIN 22"/>
    <property type="match status" value="1"/>
</dbReference>
<keyword evidence="3 9" id="KW-0813">Transport</keyword>
<evidence type="ECO:0000256" key="3">
    <source>
        <dbReference type="ARBA" id="ARBA00022448"/>
    </source>
</evidence>
<organism evidence="11 12">
    <name type="scientific">Penicillium angulare</name>
    <dbReference type="NCBI Taxonomy" id="116970"/>
    <lineage>
        <taxon>Eukaryota</taxon>
        <taxon>Fungi</taxon>
        <taxon>Dikarya</taxon>
        <taxon>Ascomycota</taxon>
        <taxon>Pezizomycotina</taxon>
        <taxon>Eurotiomycetes</taxon>
        <taxon>Eurotiomycetidae</taxon>
        <taxon>Eurotiales</taxon>
        <taxon>Aspergillaceae</taxon>
        <taxon>Penicillium</taxon>
    </lineage>
</organism>
<evidence type="ECO:0000256" key="6">
    <source>
        <dbReference type="ARBA" id="ARBA00023006"/>
    </source>
</evidence>
<feature type="transmembrane region" description="Helical" evidence="9">
    <location>
        <begin position="314"/>
        <end position="340"/>
    </location>
</feature>
<feature type="transmembrane region" description="Helical" evidence="9">
    <location>
        <begin position="484"/>
        <end position="501"/>
    </location>
</feature>
<keyword evidence="9" id="KW-0029">Amino-acid transport</keyword>
<dbReference type="AlphaFoldDB" id="A0A9W9FWY9"/>
<dbReference type="GO" id="GO:0032974">
    <property type="term" value="P:amino acid transmembrane export from vacuole"/>
    <property type="evidence" value="ECO:0007669"/>
    <property type="project" value="TreeGrafter"/>
</dbReference>
<dbReference type="PANTHER" id="PTHR23519">
    <property type="entry name" value="AUTOPHAGY-RELATED PROTEIN 22"/>
    <property type="match status" value="1"/>
</dbReference>
<evidence type="ECO:0000256" key="7">
    <source>
        <dbReference type="ARBA" id="ARBA00023136"/>
    </source>
</evidence>
<evidence type="ECO:0000256" key="4">
    <source>
        <dbReference type="ARBA" id="ARBA00022692"/>
    </source>
</evidence>
<keyword evidence="9" id="KW-0926">Vacuole</keyword>
<reference evidence="11" key="2">
    <citation type="journal article" date="2023" name="IMA Fungus">
        <title>Comparative genomic study of the Penicillium genus elucidates a diverse pangenome and 15 lateral gene transfer events.</title>
        <authorList>
            <person name="Petersen C."/>
            <person name="Sorensen T."/>
            <person name="Nielsen M.R."/>
            <person name="Sondergaard T.E."/>
            <person name="Sorensen J.L."/>
            <person name="Fitzpatrick D.A."/>
            <person name="Frisvad J.C."/>
            <person name="Nielsen K.L."/>
        </authorList>
    </citation>
    <scope>NUCLEOTIDE SEQUENCE</scope>
    <source>
        <strain evidence="11">IBT 30069</strain>
    </source>
</reference>
<feature type="transmembrane region" description="Helical" evidence="9">
    <location>
        <begin position="383"/>
        <end position="404"/>
    </location>
</feature>
<sequence length="516" mass="57056">MASIYGSTDTNTPPGENGIQKHGARATQHTVKNDERDPEQASSKSAFNSKKALWAFLVLCYSTGPTSAMVSNYVSAAILSAANLLGHQAGSHKPCPRRGTNINCRVKFGATEIDYASYTLYLRAISRSTEGVLSIVTAGLADYSSNNWTSRLPQDDDDDLDFPIWPPSLTLRRTDRQNLCPSDRVIRPILLTDHCWFRDTRVSGAQGENSTWNKGVSVSVLALVSSNVGGLTALIIGVILVYGRGSYVQVGYHNYLLAITIAGCITIVFAIIGQFLLPSVRGKEVDSSPDKTHLFLAAKNWFRMLKSAPRYSEAFKLCIGWVLWNTGYSNHLTLIGSLFIQVTGFSTSSHVYSVWSFTSVIFACMGSLGFMYLFPRLKIPVKAWVYTFLMVNIICVLWGCIGISDSVTIGYKHQTEFWVEQVLFMSTSSALRAYNRAIYSTLIPENSEAQFFGLEITLDLATGWINPLVMGVIQNRTHNLRFPMIPNLLLMIAGLVFYWRVDVSKGIAQAKVPLAN</sequence>
<proteinExistence type="inferred from homology"/>
<evidence type="ECO:0000256" key="9">
    <source>
        <dbReference type="RuleBase" id="RU363073"/>
    </source>
</evidence>
<dbReference type="GO" id="GO:0005774">
    <property type="term" value="C:vacuolar membrane"/>
    <property type="evidence" value="ECO:0007669"/>
    <property type="project" value="UniProtKB-SubCell"/>
</dbReference>
<evidence type="ECO:0000256" key="1">
    <source>
        <dbReference type="ARBA" id="ARBA00004128"/>
    </source>
</evidence>
<feature type="region of interest" description="Disordered" evidence="10">
    <location>
        <begin position="1"/>
        <end position="44"/>
    </location>
</feature>
<dbReference type="Proteomes" id="UP001149165">
    <property type="component" value="Unassembled WGS sequence"/>
</dbReference>
<keyword evidence="12" id="KW-1185">Reference proteome</keyword>
<evidence type="ECO:0000313" key="11">
    <source>
        <dbReference type="EMBL" id="KAJ5107929.1"/>
    </source>
</evidence>
<evidence type="ECO:0000256" key="8">
    <source>
        <dbReference type="ARBA" id="ARBA00024801"/>
    </source>
</evidence>
<dbReference type="InterPro" id="IPR024671">
    <property type="entry name" value="Atg22-like"/>
</dbReference>
<evidence type="ECO:0000256" key="5">
    <source>
        <dbReference type="ARBA" id="ARBA00022989"/>
    </source>
</evidence>
<gene>
    <name evidence="11" type="ORF">N7456_004604</name>
</gene>
<dbReference type="InterPro" id="IPR050495">
    <property type="entry name" value="ATG22/LtaA_families"/>
</dbReference>
<evidence type="ECO:0000256" key="10">
    <source>
        <dbReference type="SAM" id="MobiDB-lite"/>
    </source>
</evidence>
<name>A0A9W9FWY9_9EURO</name>
<accession>A0A9W9FWY9</accession>
<evidence type="ECO:0000256" key="2">
    <source>
        <dbReference type="ARBA" id="ARBA00006978"/>
    </source>
</evidence>
<evidence type="ECO:0000313" key="12">
    <source>
        <dbReference type="Proteomes" id="UP001149165"/>
    </source>
</evidence>
<keyword evidence="7 9" id="KW-0472">Membrane</keyword>
<keyword evidence="6 9" id="KW-0072">Autophagy</keyword>
<comment type="function">
    <text evidence="8 9">Vacuolar effluxer which mediate the efflux of amino acids resulting from autophagic degradation. The release of autophagic amino acids allows the maintenance of protein synthesis and viability during nitrogen starvation.</text>
</comment>
<comment type="similarity">
    <text evidence="2 9">Belongs to the ATG22 family.</text>
</comment>
<dbReference type="Pfam" id="PF11700">
    <property type="entry name" value="ATG22"/>
    <property type="match status" value="2"/>
</dbReference>
<comment type="caution">
    <text evidence="11">The sequence shown here is derived from an EMBL/GenBank/DDBJ whole genome shotgun (WGS) entry which is preliminary data.</text>
</comment>
<dbReference type="GO" id="GO:0006914">
    <property type="term" value="P:autophagy"/>
    <property type="evidence" value="ECO:0007669"/>
    <property type="project" value="UniProtKB-KW"/>
</dbReference>
<dbReference type="OrthoDB" id="42657at2759"/>
<feature type="transmembrane region" description="Helical" evidence="9">
    <location>
        <begin position="255"/>
        <end position="277"/>
    </location>
</feature>
<protein>
    <recommendedName>
        <fullName evidence="9">Autophagy-related protein</fullName>
    </recommendedName>
</protein>
<keyword evidence="5 9" id="KW-1133">Transmembrane helix</keyword>
<comment type="subcellular location">
    <subcellularLocation>
        <location evidence="1 9">Vacuole membrane</location>
        <topology evidence="1 9">Multi-pass membrane protein</topology>
    </subcellularLocation>
</comment>
<dbReference type="EMBL" id="JAPQKH010000003">
    <property type="protein sequence ID" value="KAJ5107929.1"/>
    <property type="molecule type" value="Genomic_DNA"/>
</dbReference>
<feature type="transmembrane region" description="Helical" evidence="9">
    <location>
        <begin position="352"/>
        <end position="374"/>
    </location>
</feature>
<keyword evidence="4 9" id="KW-0812">Transmembrane</keyword>
<feature type="transmembrane region" description="Helical" evidence="9">
    <location>
        <begin position="220"/>
        <end position="243"/>
    </location>
</feature>
<dbReference type="InterPro" id="IPR036259">
    <property type="entry name" value="MFS_trans_sf"/>
</dbReference>
<comment type="caution">
    <text evidence="9">Lacks conserved residue(s) required for the propagation of feature annotation.</text>
</comment>
<reference evidence="11" key="1">
    <citation type="submission" date="2022-11" db="EMBL/GenBank/DDBJ databases">
        <authorList>
            <person name="Petersen C."/>
        </authorList>
    </citation>
    <scope>NUCLEOTIDE SEQUENCE</scope>
    <source>
        <strain evidence="11">IBT 30069</strain>
    </source>
</reference>
<feature type="compositionally biased region" description="Polar residues" evidence="10">
    <location>
        <begin position="1"/>
        <end position="14"/>
    </location>
</feature>
<dbReference type="SUPFAM" id="SSF103473">
    <property type="entry name" value="MFS general substrate transporter"/>
    <property type="match status" value="1"/>
</dbReference>